<comment type="similarity">
    <text evidence="2 9">Belongs to the inositol monophosphatase superfamily. CysQ family.</text>
</comment>
<accession>C5BID9</accession>
<dbReference type="Pfam" id="PF00459">
    <property type="entry name" value="Inositol_P"/>
    <property type="match status" value="1"/>
</dbReference>
<feature type="binding site" evidence="9">
    <location>
        <position position="223"/>
    </location>
    <ligand>
        <name>Mg(2+)</name>
        <dbReference type="ChEBI" id="CHEBI:18420"/>
        <label>2</label>
    </ligand>
</feature>
<dbReference type="HOGENOM" id="CLU_044118_3_0_6"/>
<evidence type="ECO:0000256" key="2">
    <source>
        <dbReference type="ARBA" id="ARBA00005289"/>
    </source>
</evidence>
<feature type="binding site" evidence="9">
    <location>
        <position position="94"/>
    </location>
    <ligand>
        <name>Mg(2+)</name>
        <dbReference type="ChEBI" id="CHEBI:18420"/>
        <label>1</label>
    </ligand>
</feature>
<dbReference type="FunFam" id="3.40.190.80:FF:000005">
    <property type="entry name" value="3'(2'),5'-bisphosphate nucleotidase CysQ"/>
    <property type="match status" value="1"/>
</dbReference>
<proteinExistence type="inferred from homology"/>
<protein>
    <recommendedName>
        <fullName evidence="9">3'(2'),5'-bisphosphate nucleotidase CysQ</fullName>
        <ecNumber evidence="9">3.1.3.7</ecNumber>
    </recommendedName>
    <alternativeName>
        <fullName evidence="9">3'(2'),5-bisphosphonucleoside 3'(2')-phosphohydrolase</fullName>
    </alternativeName>
    <alternativeName>
        <fullName evidence="9">3'-phosphoadenosine 5'-phosphate phosphatase</fullName>
        <shortName evidence="9">PAP phosphatase</shortName>
    </alternativeName>
</protein>
<dbReference type="eggNOG" id="COG1218">
    <property type="taxonomic scope" value="Bacteria"/>
</dbReference>
<dbReference type="GO" id="GO:0008441">
    <property type="term" value="F:3'(2'),5'-bisphosphate nucleotidase activity"/>
    <property type="evidence" value="ECO:0007669"/>
    <property type="project" value="UniProtKB-UniRule"/>
</dbReference>
<name>C5BID9_TERTT</name>
<dbReference type="Gene3D" id="3.40.190.80">
    <property type="match status" value="1"/>
</dbReference>
<evidence type="ECO:0000256" key="9">
    <source>
        <dbReference type="HAMAP-Rule" id="MF_02095"/>
    </source>
</evidence>
<evidence type="ECO:0000256" key="10">
    <source>
        <dbReference type="PIRSR" id="PIRSR600760-2"/>
    </source>
</evidence>
<evidence type="ECO:0000256" key="6">
    <source>
        <dbReference type="ARBA" id="ARBA00022801"/>
    </source>
</evidence>
<dbReference type="Gene3D" id="3.30.540.10">
    <property type="entry name" value="Fructose-1,6-Bisphosphatase, subunit A, domain 1"/>
    <property type="match status" value="1"/>
</dbReference>
<feature type="binding site" evidence="10">
    <location>
        <position position="94"/>
    </location>
    <ligand>
        <name>Mg(2+)</name>
        <dbReference type="ChEBI" id="CHEBI:18420"/>
        <label>1</label>
        <note>catalytic</note>
    </ligand>
</feature>
<comment type="function">
    <text evidence="9">Converts adenosine-3',5'-bisphosphate (PAP) to AMP.</text>
</comment>
<dbReference type="Proteomes" id="UP000009080">
    <property type="component" value="Chromosome"/>
</dbReference>
<keyword evidence="3 9" id="KW-1003">Cell membrane</keyword>
<dbReference type="InterPro" id="IPR050725">
    <property type="entry name" value="CysQ/Inositol_MonoPase"/>
</dbReference>
<feature type="binding site" evidence="10">
    <location>
        <position position="223"/>
    </location>
    <ligand>
        <name>Mg(2+)</name>
        <dbReference type="ChEBI" id="CHEBI:18420"/>
        <label>1</label>
        <note>catalytic</note>
    </ligand>
</feature>
<evidence type="ECO:0000256" key="3">
    <source>
        <dbReference type="ARBA" id="ARBA00022475"/>
    </source>
</evidence>
<feature type="binding site" evidence="10">
    <location>
        <position position="95"/>
    </location>
    <ligand>
        <name>Mg(2+)</name>
        <dbReference type="ChEBI" id="CHEBI:18420"/>
        <label>1</label>
        <note>catalytic</note>
    </ligand>
</feature>
<dbReference type="GO" id="GO:0050427">
    <property type="term" value="P:3'-phosphoadenosine 5'-phosphosulfate metabolic process"/>
    <property type="evidence" value="ECO:0007669"/>
    <property type="project" value="TreeGrafter"/>
</dbReference>
<dbReference type="InterPro" id="IPR020583">
    <property type="entry name" value="Inositol_monoP_metal-BS"/>
</dbReference>
<sequence>MENEITALGELVAKVNEIVVAAGDAIMDIYQQPDFNVEIKDDNSPLTRADKAAHNILAAALEALDCGPVLSEEDANIPWGERQQWQQYWLVDPLDGTKEFIKRNGEFTVNVALIKDGVPILGSVYAPDKGWLYYGAKGVGAFKVDDAKAATAAESISPAVVPGSDDVWRIVGSRSHQSDDFKEFVKSFNGTDIVAMGSSLKICLVAEGAADLYPRLGLTSEWDTAAAQAVVEAAGGVLLNWETKQPLRYNTKESLLNPFFIVCAQTSPVWLNV</sequence>
<dbReference type="GO" id="GO:0000103">
    <property type="term" value="P:sulfate assimilation"/>
    <property type="evidence" value="ECO:0007669"/>
    <property type="project" value="TreeGrafter"/>
</dbReference>
<evidence type="ECO:0000256" key="8">
    <source>
        <dbReference type="ARBA" id="ARBA00023136"/>
    </source>
</evidence>
<dbReference type="SUPFAM" id="SSF56655">
    <property type="entry name" value="Carbohydrate phosphatase"/>
    <property type="match status" value="1"/>
</dbReference>
<dbReference type="GO" id="GO:0046854">
    <property type="term" value="P:phosphatidylinositol phosphate biosynthetic process"/>
    <property type="evidence" value="ECO:0007669"/>
    <property type="project" value="InterPro"/>
</dbReference>
<dbReference type="InterPro" id="IPR020550">
    <property type="entry name" value="Inositol_monophosphatase_CS"/>
</dbReference>
<keyword evidence="5 9" id="KW-0479">Metal-binding</keyword>
<dbReference type="NCBIfam" id="TIGR01331">
    <property type="entry name" value="bisphos_cysQ"/>
    <property type="match status" value="1"/>
</dbReference>
<comment type="catalytic activity">
    <reaction evidence="1 9">
        <text>adenosine 3',5'-bisphosphate + H2O = AMP + phosphate</text>
        <dbReference type="Rhea" id="RHEA:10040"/>
        <dbReference type="ChEBI" id="CHEBI:15377"/>
        <dbReference type="ChEBI" id="CHEBI:43474"/>
        <dbReference type="ChEBI" id="CHEBI:58343"/>
        <dbReference type="ChEBI" id="CHEBI:456215"/>
        <dbReference type="EC" id="3.1.3.7"/>
    </reaction>
</comment>
<dbReference type="EMBL" id="CP001614">
    <property type="protein sequence ID" value="ACR11109.1"/>
    <property type="molecule type" value="Genomic_DNA"/>
</dbReference>
<dbReference type="PANTHER" id="PTHR43028:SF5">
    <property type="entry name" value="3'(2'),5'-BISPHOSPHATE NUCLEOTIDASE 1"/>
    <property type="match status" value="1"/>
</dbReference>
<dbReference type="PRINTS" id="PR00377">
    <property type="entry name" value="IMPHPHTASES"/>
</dbReference>
<evidence type="ECO:0000256" key="1">
    <source>
        <dbReference type="ARBA" id="ARBA00001625"/>
    </source>
</evidence>
<feature type="binding site" evidence="9">
    <location>
        <begin position="94"/>
        <end position="97"/>
    </location>
    <ligand>
        <name>substrate</name>
    </ligand>
</feature>
<feature type="binding site" evidence="9">
    <location>
        <position position="72"/>
    </location>
    <ligand>
        <name>substrate</name>
    </ligand>
</feature>
<feature type="binding site" evidence="9">
    <location>
        <position position="92"/>
    </location>
    <ligand>
        <name>Mg(2+)</name>
        <dbReference type="ChEBI" id="CHEBI:18420"/>
        <label>2</label>
    </ligand>
</feature>
<feature type="binding site" evidence="9">
    <location>
        <position position="223"/>
    </location>
    <ligand>
        <name>substrate</name>
    </ligand>
</feature>
<comment type="cofactor">
    <cofactor evidence="9 10">
        <name>Mg(2+)</name>
        <dbReference type="ChEBI" id="CHEBI:18420"/>
    </cofactor>
</comment>
<evidence type="ECO:0000256" key="7">
    <source>
        <dbReference type="ARBA" id="ARBA00022842"/>
    </source>
</evidence>
<reference evidence="11 12" key="1">
    <citation type="journal article" date="2009" name="PLoS ONE">
        <title>The complete genome of Teredinibacter turnerae T7901: an intracellular endosymbiont of marine wood-boring bivalves (shipworms).</title>
        <authorList>
            <person name="Yang J.C."/>
            <person name="Madupu R."/>
            <person name="Durkin A.S."/>
            <person name="Ekborg N.A."/>
            <person name="Pedamallu C.S."/>
            <person name="Hostetler J.B."/>
            <person name="Radune D."/>
            <person name="Toms B.S."/>
            <person name="Henrissat B."/>
            <person name="Coutinho P.M."/>
            <person name="Schwarz S."/>
            <person name="Field L."/>
            <person name="Trindade-Silva A.E."/>
            <person name="Soares C.A.G."/>
            <person name="Elshahawi S."/>
            <person name="Hanora A."/>
            <person name="Schmidt E.W."/>
            <person name="Haygood M.G."/>
            <person name="Posfai J."/>
            <person name="Benner J."/>
            <person name="Madinger C."/>
            <person name="Nove J."/>
            <person name="Anton B."/>
            <person name="Chaudhary K."/>
            <person name="Foster J."/>
            <person name="Holman A."/>
            <person name="Kumar S."/>
            <person name="Lessard P.A."/>
            <person name="Luyten Y.A."/>
            <person name="Slatko B."/>
            <person name="Wood N."/>
            <person name="Wu B."/>
            <person name="Teplitski M."/>
            <person name="Mougous J.D."/>
            <person name="Ward N."/>
            <person name="Eisen J.A."/>
            <person name="Badger J.H."/>
            <person name="Distel D.L."/>
        </authorList>
    </citation>
    <scope>NUCLEOTIDE SEQUENCE [LARGE SCALE GENOMIC DNA]</scope>
    <source>
        <strain evidence="12">ATCC 39867 / T7901</strain>
    </source>
</reference>
<feature type="binding site" evidence="9">
    <location>
        <position position="92"/>
    </location>
    <ligand>
        <name>Mg(2+)</name>
        <dbReference type="ChEBI" id="CHEBI:18420"/>
        <label>1</label>
    </ligand>
</feature>
<evidence type="ECO:0000313" key="11">
    <source>
        <dbReference type="EMBL" id="ACR11109.1"/>
    </source>
</evidence>
<dbReference type="CDD" id="cd01638">
    <property type="entry name" value="CysQ"/>
    <property type="match status" value="1"/>
</dbReference>
<comment type="subcellular location">
    <subcellularLocation>
        <location evidence="9">Cell inner membrane</location>
        <topology evidence="9">Peripheral membrane protein</topology>
        <orientation evidence="9">Cytoplasmic side</orientation>
    </subcellularLocation>
</comment>
<dbReference type="GO" id="GO:0000287">
    <property type="term" value="F:magnesium ion binding"/>
    <property type="evidence" value="ECO:0007669"/>
    <property type="project" value="UniProtKB-UniRule"/>
</dbReference>
<gene>
    <name evidence="11" type="primary">cysQ_2</name>
    <name evidence="9" type="synonym">cysQ</name>
    <name evidence="11" type="ordered locus">TERTU_4321</name>
</gene>
<feature type="binding site" evidence="9">
    <location>
        <position position="72"/>
    </location>
    <ligand>
        <name>Mg(2+)</name>
        <dbReference type="ChEBI" id="CHEBI:18420"/>
        <label>1</label>
    </ligand>
</feature>
<keyword evidence="7 9" id="KW-0460">Magnesium</keyword>
<keyword evidence="6 9" id="KW-0378">Hydrolase</keyword>
<evidence type="ECO:0000256" key="5">
    <source>
        <dbReference type="ARBA" id="ARBA00022723"/>
    </source>
</evidence>
<dbReference type="InterPro" id="IPR006240">
    <property type="entry name" value="CysQ"/>
</dbReference>
<dbReference type="GO" id="GO:0005886">
    <property type="term" value="C:plasma membrane"/>
    <property type="evidence" value="ECO:0007669"/>
    <property type="project" value="UniProtKB-SubCell"/>
</dbReference>
<dbReference type="EC" id="3.1.3.7" evidence="9"/>
<keyword evidence="12" id="KW-1185">Reference proteome</keyword>
<dbReference type="InterPro" id="IPR000760">
    <property type="entry name" value="Inositol_monophosphatase-like"/>
</dbReference>
<feature type="binding site" evidence="9">
    <location>
        <position position="95"/>
    </location>
    <ligand>
        <name>Mg(2+)</name>
        <dbReference type="ChEBI" id="CHEBI:18420"/>
        <label>2</label>
    </ligand>
</feature>
<dbReference type="AlphaFoldDB" id="C5BID9"/>
<keyword evidence="4 9" id="KW-0997">Cell inner membrane</keyword>
<organism evidence="11 12">
    <name type="scientific">Teredinibacter turnerae (strain ATCC 39867 / T7901)</name>
    <dbReference type="NCBI Taxonomy" id="377629"/>
    <lineage>
        <taxon>Bacteria</taxon>
        <taxon>Pseudomonadati</taxon>
        <taxon>Pseudomonadota</taxon>
        <taxon>Gammaproteobacteria</taxon>
        <taxon>Cellvibrionales</taxon>
        <taxon>Cellvibrionaceae</taxon>
        <taxon>Teredinibacter</taxon>
    </lineage>
</organism>
<dbReference type="STRING" id="377629.TERTU_4321"/>
<evidence type="ECO:0000256" key="4">
    <source>
        <dbReference type="ARBA" id="ARBA00022519"/>
    </source>
</evidence>
<dbReference type="PANTHER" id="PTHR43028">
    <property type="entry name" value="3'(2'),5'-BISPHOSPHATE NUCLEOTIDASE 1"/>
    <property type="match status" value="1"/>
</dbReference>
<feature type="binding site" evidence="10">
    <location>
        <position position="72"/>
    </location>
    <ligand>
        <name>Mg(2+)</name>
        <dbReference type="ChEBI" id="CHEBI:18420"/>
        <label>1</label>
        <note>catalytic</note>
    </ligand>
</feature>
<dbReference type="PROSITE" id="PS00630">
    <property type="entry name" value="IMP_2"/>
    <property type="match status" value="1"/>
</dbReference>
<feature type="binding site" evidence="10">
    <location>
        <position position="92"/>
    </location>
    <ligand>
        <name>Mg(2+)</name>
        <dbReference type="ChEBI" id="CHEBI:18420"/>
        <label>1</label>
        <note>catalytic</note>
    </ligand>
</feature>
<keyword evidence="8 9" id="KW-0472">Membrane</keyword>
<dbReference type="PROSITE" id="PS00629">
    <property type="entry name" value="IMP_1"/>
    <property type="match status" value="1"/>
</dbReference>
<evidence type="ECO:0000313" key="12">
    <source>
        <dbReference type="Proteomes" id="UP000009080"/>
    </source>
</evidence>
<dbReference type="HAMAP" id="MF_02095">
    <property type="entry name" value="CysQ"/>
    <property type="match status" value="1"/>
</dbReference>
<dbReference type="KEGG" id="ttu:TERTU_4321"/>